<organism evidence="1 2">
    <name type="scientific">Kineosporia corallincola</name>
    <dbReference type="NCBI Taxonomy" id="2835133"/>
    <lineage>
        <taxon>Bacteria</taxon>
        <taxon>Bacillati</taxon>
        <taxon>Actinomycetota</taxon>
        <taxon>Actinomycetes</taxon>
        <taxon>Kineosporiales</taxon>
        <taxon>Kineosporiaceae</taxon>
        <taxon>Kineosporia</taxon>
    </lineage>
</organism>
<reference evidence="1 2" key="1">
    <citation type="submission" date="2021-05" db="EMBL/GenBank/DDBJ databases">
        <title>Kineosporia and Streptomyces sp. nov. two new marine actinobacteria isolated from Coral.</title>
        <authorList>
            <person name="Buangrab K."/>
            <person name="Sutthacheep M."/>
            <person name="Yeemin T."/>
            <person name="Harunari E."/>
            <person name="Igarashi Y."/>
            <person name="Kanchanasin P."/>
            <person name="Tanasupawat S."/>
            <person name="Phongsopitanun W."/>
        </authorList>
    </citation>
    <scope>NUCLEOTIDE SEQUENCE [LARGE SCALE GENOMIC DNA]</scope>
    <source>
        <strain evidence="1 2">J2-2</strain>
    </source>
</reference>
<keyword evidence="2" id="KW-1185">Reference proteome</keyword>
<evidence type="ECO:0000313" key="1">
    <source>
        <dbReference type="EMBL" id="MBT0773584.1"/>
    </source>
</evidence>
<dbReference type="GO" id="GO:0016740">
    <property type="term" value="F:transferase activity"/>
    <property type="evidence" value="ECO:0007669"/>
    <property type="project" value="UniProtKB-KW"/>
</dbReference>
<gene>
    <name evidence="1" type="ORF">KIH74_31865</name>
</gene>
<proteinExistence type="predicted"/>
<dbReference type="Proteomes" id="UP001197247">
    <property type="component" value="Unassembled WGS sequence"/>
</dbReference>
<dbReference type="InterPro" id="IPR014942">
    <property type="entry name" value="AbiEii"/>
</dbReference>
<keyword evidence="1" id="KW-0808">Transferase</keyword>
<name>A0ABS5TS09_9ACTN</name>
<accession>A0ABS5TS09</accession>
<dbReference type="Pfam" id="PF08843">
    <property type="entry name" value="AbiEii"/>
    <property type="match status" value="1"/>
</dbReference>
<dbReference type="EMBL" id="JAHBAY010000018">
    <property type="protein sequence ID" value="MBT0773584.1"/>
    <property type="molecule type" value="Genomic_DNA"/>
</dbReference>
<comment type="caution">
    <text evidence="1">The sequence shown here is derived from an EMBL/GenBank/DDBJ whole genome shotgun (WGS) entry which is preliminary data.</text>
</comment>
<dbReference type="RefSeq" id="WP_214160122.1">
    <property type="nucleotide sequence ID" value="NZ_JAHBAY010000018.1"/>
</dbReference>
<protein>
    <submittedName>
        <fullName evidence="1">Nucleotidyl transferase AbiEii/AbiGii toxin family protein</fullName>
    </submittedName>
</protein>
<evidence type="ECO:0000313" key="2">
    <source>
        <dbReference type="Proteomes" id="UP001197247"/>
    </source>
</evidence>
<sequence length="214" mass="23007">MDDFHEHLARTALARIGRFGFAPAGGYAVQAHGFLERLSEDIDLFTTVDAEEHFDAAVAEAIGAYESVGLNVVIAIQQPGFARLVVTDPAGARSSKVELGVDWRAHPPATLDVGPVLHQDDAVANKVTALYSRAQTRDYIDVDAALTSGRYTGPELLALALEHDPGFEPKLFANALHAVRRLPAAEFAAYGLDEQATADLTSRLTTWAITITDP</sequence>